<keyword evidence="4" id="KW-1185">Reference proteome</keyword>
<dbReference type="PANTHER" id="PTHR47506:SF1">
    <property type="entry name" value="HTH-TYPE TRANSCRIPTIONAL REGULATOR YJDC"/>
    <property type="match status" value="1"/>
</dbReference>
<gene>
    <name evidence="3" type="ORF">HRQ87_18955</name>
</gene>
<evidence type="ECO:0000313" key="3">
    <source>
        <dbReference type="EMBL" id="NSX56865.1"/>
    </source>
</evidence>
<keyword evidence="1" id="KW-0805">Transcription regulation</keyword>
<dbReference type="EMBL" id="JABUFE010000021">
    <property type="protein sequence ID" value="NSX56865.1"/>
    <property type="molecule type" value="Genomic_DNA"/>
</dbReference>
<dbReference type="RefSeq" id="WP_174140016.1">
    <property type="nucleotide sequence ID" value="NZ_JABUFE010000021.1"/>
</dbReference>
<dbReference type="InterPro" id="IPR036271">
    <property type="entry name" value="Tet_transcr_reg_TetR-rel_C_sf"/>
</dbReference>
<protein>
    <submittedName>
        <fullName evidence="3">TetR/AcrR family transcriptional regulator</fullName>
    </submittedName>
</protein>
<dbReference type="InterPro" id="IPR009057">
    <property type="entry name" value="Homeodomain-like_sf"/>
</dbReference>
<dbReference type="Proteomes" id="UP000777935">
    <property type="component" value="Unassembled WGS sequence"/>
</dbReference>
<organism evidence="3 4">
    <name type="scientific">Parasulfitobacter algicola</name>
    <dbReference type="NCBI Taxonomy" id="2614809"/>
    <lineage>
        <taxon>Bacteria</taxon>
        <taxon>Pseudomonadati</taxon>
        <taxon>Pseudomonadota</taxon>
        <taxon>Alphaproteobacteria</taxon>
        <taxon>Rhodobacterales</taxon>
        <taxon>Roseobacteraceae</taxon>
        <taxon>Parasulfitobacter</taxon>
    </lineage>
</organism>
<dbReference type="SUPFAM" id="SSF46689">
    <property type="entry name" value="Homeodomain-like"/>
    <property type="match status" value="1"/>
</dbReference>
<sequence>MPRQKSYDRQNAITKACNAFWEHGFQSLGVRELERLTGLNQFAIRSEFGGKEGLYLETLNYYCDAAISAEMAPMKQGGIPEIVSFFKGLVTPGSMTSSDYGCLIVNTGIENARIQSPRLENAVRSYWNTLEDHFLIALENEQAEQGEGAAFTPHILAASLVPAVMGIHAHNRSHRDQTAGRPLVDLICSILSGYRPL</sequence>
<proteinExistence type="predicted"/>
<dbReference type="Gene3D" id="1.10.10.60">
    <property type="entry name" value="Homeodomain-like"/>
    <property type="match status" value="1"/>
</dbReference>
<reference evidence="3 4" key="1">
    <citation type="submission" date="2020-06" db="EMBL/GenBank/DDBJ databases">
        <title>Sulfitobacter algicola sp. nov., isolated from green algae.</title>
        <authorList>
            <person name="Wang C."/>
        </authorList>
    </citation>
    <scope>NUCLEOTIDE SEQUENCE [LARGE SCALE GENOMIC DNA]</scope>
    <source>
        <strain evidence="3 4">1151</strain>
    </source>
</reference>
<dbReference type="SUPFAM" id="SSF48498">
    <property type="entry name" value="Tetracyclin repressor-like, C-terminal domain"/>
    <property type="match status" value="1"/>
</dbReference>
<evidence type="ECO:0000256" key="2">
    <source>
        <dbReference type="ARBA" id="ARBA00023163"/>
    </source>
</evidence>
<accession>A0ABX2IWC4</accession>
<dbReference type="Gene3D" id="1.10.357.10">
    <property type="entry name" value="Tetracycline Repressor, domain 2"/>
    <property type="match status" value="1"/>
</dbReference>
<evidence type="ECO:0000256" key="1">
    <source>
        <dbReference type="ARBA" id="ARBA00023015"/>
    </source>
</evidence>
<dbReference type="PANTHER" id="PTHR47506">
    <property type="entry name" value="TRANSCRIPTIONAL REGULATORY PROTEIN"/>
    <property type="match status" value="1"/>
</dbReference>
<keyword evidence="2" id="KW-0804">Transcription</keyword>
<evidence type="ECO:0000313" key="4">
    <source>
        <dbReference type="Proteomes" id="UP000777935"/>
    </source>
</evidence>
<name>A0ABX2IWC4_9RHOB</name>
<comment type="caution">
    <text evidence="3">The sequence shown here is derived from an EMBL/GenBank/DDBJ whole genome shotgun (WGS) entry which is preliminary data.</text>
</comment>